<evidence type="ECO:0000256" key="16">
    <source>
        <dbReference type="ARBA" id="ARBA00049548"/>
    </source>
</evidence>
<evidence type="ECO:0000256" key="6">
    <source>
        <dbReference type="ARBA" id="ARBA00022723"/>
    </source>
</evidence>
<organism evidence="18 19">
    <name type="scientific">Novosphingobium barchaimii LL02</name>
    <dbReference type="NCBI Taxonomy" id="1114963"/>
    <lineage>
        <taxon>Bacteria</taxon>
        <taxon>Pseudomonadati</taxon>
        <taxon>Pseudomonadota</taxon>
        <taxon>Alphaproteobacteria</taxon>
        <taxon>Sphingomonadales</taxon>
        <taxon>Sphingomonadaceae</taxon>
        <taxon>Novosphingobium</taxon>
    </lineage>
</organism>
<dbReference type="InterPro" id="IPR017941">
    <property type="entry name" value="Rieske_2Fe-2S"/>
</dbReference>
<dbReference type="Gene3D" id="2.102.10.10">
    <property type="entry name" value="Rieske [2Fe-2S] iron-sulphur domain"/>
    <property type="match status" value="1"/>
</dbReference>
<comment type="pathway">
    <text evidence="12">Steroid hormone biosynthesis; dafachronic acid biosynthesis.</text>
</comment>
<sequence length="333" mass="37312">MEMATAPAVLDRGYAAMPIPFGWFAVAMSGDVAPGQIKTLRYFDTEFVVWRGEDGTVNAVDPFCPHLGAHLGVNSTVSGNDLRCAFHHWSFNGNGGVTDIPYSRMVPPKLRRNCLPTWPVSEADGVIFVWYHPKKAAPKWDVARLPECPEGEWVLAETHEWVINIHCQEITENGQDHAHFGAVHGVSSAPKGEFRLDGWVRRNTVVVEMPTPRGPMTGKIDVTATGPGQSITEYIDVTHIVQSQQVTPIDSQTTHLRWQMYHIPGLSDGRMRVTQARMRDLVKQVNEDIPIWNTKRYMSTPLLVEGDGPMMAYRAQYARFFQFDDPEPDSQAA</sequence>
<evidence type="ECO:0000313" key="19">
    <source>
        <dbReference type="Proteomes" id="UP000052268"/>
    </source>
</evidence>
<dbReference type="Gene3D" id="3.90.380.10">
    <property type="entry name" value="Naphthalene 1,2-dioxygenase Alpha Subunit, Chain A, domain 1"/>
    <property type="match status" value="1"/>
</dbReference>
<evidence type="ECO:0000256" key="14">
    <source>
        <dbReference type="ARBA" id="ARBA00026095"/>
    </source>
</evidence>
<evidence type="ECO:0000313" key="18">
    <source>
        <dbReference type="EMBL" id="KMS52049.1"/>
    </source>
</evidence>
<dbReference type="GO" id="GO:0005737">
    <property type="term" value="C:cytoplasm"/>
    <property type="evidence" value="ECO:0007669"/>
    <property type="project" value="TreeGrafter"/>
</dbReference>
<evidence type="ECO:0000259" key="17">
    <source>
        <dbReference type="PROSITE" id="PS51296"/>
    </source>
</evidence>
<dbReference type="Pfam" id="PF00355">
    <property type="entry name" value="Rieske"/>
    <property type="match status" value="1"/>
</dbReference>
<evidence type="ECO:0000256" key="4">
    <source>
        <dbReference type="ARBA" id="ARBA00022692"/>
    </source>
</evidence>
<dbReference type="InterPro" id="IPR036922">
    <property type="entry name" value="Rieske_2Fe-2S_sf"/>
</dbReference>
<keyword evidence="19" id="KW-1185">Reference proteome</keyword>
<evidence type="ECO:0000256" key="10">
    <source>
        <dbReference type="ARBA" id="ARBA00023014"/>
    </source>
</evidence>
<dbReference type="InterPro" id="IPR045605">
    <property type="entry name" value="KshA-like_C"/>
</dbReference>
<keyword evidence="10" id="KW-0411">Iron-sulfur</keyword>
<keyword evidence="11" id="KW-0472">Membrane</keyword>
<evidence type="ECO:0000256" key="11">
    <source>
        <dbReference type="ARBA" id="ARBA00023136"/>
    </source>
</evidence>
<name>A0A0J7XK73_9SPHN</name>
<dbReference type="CDD" id="cd03469">
    <property type="entry name" value="Rieske_RO_Alpha_N"/>
    <property type="match status" value="1"/>
</dbReference>
<dbReference type="PROSITE" id="PS51296">
    <property type="entry name" value="RIESKE"/>
    <property type="match status" value="1"/>
</dbReference>
<proteinExistence type="inferred from homology"/>
<evidence type="ECO:0000256" key="9">
    <source>
        <dbReference type="ARBA" id="ARBA00023004"/>
    </source>
</evidence>
<dbReference type="GO" id="GO:0016020">
    <property type="term" value="C:membrane"/>
    <property type="evidence" value="ECO:0007669"/>
    <property type="project" value="UniProtKB-SubCell"/>
</dbReference>
<gene>
    <name evidence="18" type="ORF">V474_03070</name>
</gene>
<dbReference type="GO" id="GO:0046872">
    <property type="term" value="F:metal ion binding"/>
    <property type="evidence" value="ECO:0007669"/>
    <property type="project" value="UniProtKB-KW"/>
</dbReference>
<evidence type="ECO:0000256" key="1">
    <source>
        <dbReference type="ARBA" id="ARBA00001962"/>
    </source>
</evidence>
<comment type="cofactor">
    <cofactor evidence="1">
        <name>Fe cation</name>
        <dbReference type="ChEBI" id="CHEBI:24875"/>
    </cofactor>
</comment>
<feature type="domain" description="Rieske" evidence="17">
    <location>
        <begin position="24"/>
        <end position="129"/>
    </location>
</feature>
<evidence type="ECO:0000256" key="8">
    <source>
        <dbReference type="ARBA" id="ARBA00023002"/>
    </source>
</evidence>
<dbReference type="SUPFAM" id="SSF50022">
    <property type="entry name" value="ISP domain"/>
    <property type="match status" value="1"/>
</dbReference>
<dbReference type="GO" id="GO:0170056">
    <property type="term" value="F:cholesterol 7-desaturase [NAD(P)H] activity"/>
    <property type="evidence" value="ECO:0007669"/>
    <property type="project" value="UniProtKB-EC"/>
</dbReference>
<dbReference type="EMBL" id="JACU01000010">
    <property type="protein sequence ID" value="KMS52049.1"/>
    <property type="molecule type" value="Genomic_DNA"/>
</dbReference>
<keyword evidence="8" id="KW-0560">Oxidoreductase</keyword>
<evidence type="ECO:0000256" key="7">
    <source>
        <dbReference type="ARBA" id="ARBA00022989"/>
    </source>
</evidence>
<evidence type="ECO:0000256" key="3">
    <source>
        <dbReference type="ARBA" id="ARBA00004972"/>
    </source>
</evidence>
<comment type="catalytic activity">
    <reaction evidence="15">
        <text>cholesterol + NADH + O2 + H(+) = 7-dehydrocholesterol + NAD(+) + 2 H2O</text>
        <dbReference type="Rhea" id="RHEA:51644"/>
        <dbReference type="ChEBI" id="CHEBI:15377"/>
        <dbReference type="ChEBI" id="CHEBI:15378"/>
        <dbReference type="ChEBI" id="CHEBI:15379"/>
        <dbReference type="ChEBI" id="CHEBI:16113"/>
        <dbReference type="ChEBI" id="CHEBI:17759"/>
        <dbReference type="ChEBI" id="CHEBI:57540"/>
        <dbReference type="ChEBI" id="CHEBI:57945"/>
        <dbReference type="EC" id="1.14.19.21"/>
    </reaction>
    <physiologicalReaction direction="left-to-right" evidence="15">
        <dbReference type="Rhea" id="RHEA:51645"/>
    </physiologicalReaction>
</comment>
<dbReference type="AlphaFoldDB" id="A0A0J7XK73"/>
<comment type="subcellular location">
    <subcellularLocation>
        <location evidence="2">Membrane</location>
    </subcellularLocation>
</comment>
<evidence type="ECO:0000256" key="13">
    <source>
        <dbReference type="ARBA" id="ARBA00025729"/>
    </source>
</evidence>
<keyword evidence="6" id="KW-0479">Metal-binding</keyword>
<keyword evidence="5" id="KW-0001">2Fe-2S</keyword>
<accession>A0A0J7XK73</accession>
<protein>
    <recommendedName>
        <fullName evidence="14">cholesterol 7-desaturase</fullName>
        <ecNumber evidence="14">1.14.19.21</ecNumber>
    </recommendedName>
</protein>
<evidence type="ECO:0000256" key="12">
    <source>
        <dbReference type="ARBA" id="ARBA00025712"/>
    </source>
</evidence>
<comment type="similarity">
    <text evidence="13">Belongs to the cholesterol 7-desaturase family.</text>
</comment>
<dbReference type="PANTHER" id="PTHR21266">
    <property type="entry name" value="IRON-SULFUR DOMAIN CONTAINING PROTEIN"/>
    <property type="match status" value="1"/>
</dbReference>
<dbReference type="GO" id="GO:0008203">
    <property type="term" value="P:cholesterol metabolic process"/>
    <property type="evidence" value="ECO:0007669"/>
    <property type="project" value="InterPro"/>
</dbReference>
<dbReference type="InterPro" id="IPR050584">
    <property type="entry name" value="Cholesterol_7-desaturase"/>
</dbReference>
<comment type="pathway">
    <text evidence="3">Hormone biosynthesis.</text>
</comment>
<evidence type="ECO:0000256" key="2">
    <source>
        <dbReference type="ARBA" id="ARBA00004370"/>
    </source>
</evidence>
<dbReference type="OrthoDB" id="9800776at2"/>
<dbReference type="GO" id="GO:0051537">
    <property type="term" value="F:2 iron, 2 sulfur cluster binding"/>
    <property type="evidence" value="ECO:0007669"/>
    <property type="project" value="UniProtKB-KW"/>
</dbReference>
<comment type="caution">
    <text evidence="18">The sequence shown here is derived from an EMBL/GenBank/DDBJ whole genome shotgun (WGS) entry which is preliminary data.</text>
</comment>
<keyword evidence="7" id="KW-1133">Transmembrane helix</keyword>
<dbReference type="Pfam" id="PF19298">
    <property type="entry name" value="KshA_C"/>
    <property type="match status" value="1"/>
</dbReference>
<reference evidence="18 19" key="1">
    <citation type="journal article" date="2015" name="G3 (Bethesda)">
        <title>Insights into Ongoing Evolution of the Hexachlorocyclohexane Catabolic Pathway from Comparative Genomics of Ten Sphingomonadaceae Strains.</title>
        <authorList>
            <person name="Pearce S.L."/>
            <person name="Oakeshott J.G."/>
            <person name="Pandey G."/>
        </authorList>
    </citation>
    <scope>NUCLEOTIDE SEQUENCE [LARGE SCALE GENOMIC DNA]</scope>
    <source>
        <strain evidence="18 19">LL02</strain>
    </source>
</reference>
<comment type="catalytic activity">
    <reaction evidence="16">
        <text>cholesterol + NADPH + O2 + H(+) = 7-dehydrocholesterol + NADP(+) + 2 H2O</text>
        <dbReference type="Rhea" id="RHEA:45024"/>
        <dbReference type="ChEBI" id="CHEBI:15377"/>
        <dbReference type="ChEBI" id="CHEBI:15378"/>
        <dbReference type="ChEBI" id="CHEBI:15379"/>
        <dbReference type="ChEBI" id="CHEBI:16113"/>
        <dbReference type="ChEBI" id="CHEBI:17759"/>
        <dbReference type="ChEBI" id="CHEBI:57783"/>
        <dbReference type="ChEBI" id="CHEBI:58349"/>
        <dbReference type="EC" id="1.14.19.21"/>
    </reaction>
    <physiologicalReaction direction="left-to-right" evidence="16">
        <dbReference type="Rhea" id="RHEA:45025"/>
    </physiologicalReaction>
</comment>
<evidence type="ECO:0000256" key="5">
    <source>
        <dbReference type="ARBA" id="ARBA00022714"/>
    </source>
</evidence>
<dbReference type="SUPFAM" id="SSF55961">
    <property type="entry name" value="Bet v1-like"/>
    <property type="match status" value="1"/>
</dbReference>
<evidence type="ECO:0000256" key="15">
    <source>
        <dbReference type="ARBA" id="ARBA00047853"/>
    </source>
</evidence>
<dbReference type="PATRIC" id="fig|1114963.3.peg.4238"/>
<keyword evidence="9" id="KW-0408">Iron</keyword>
<dbReference type="Proteomes" id="UP000052268">
    <property type="component" value="Unassembled WGS sequence"/>
</dbReference>
<dbReference type="EC" id="1.14.19.21" evidence="14"/>
<dbReference type="PANTHER" id="PTHR21266:SF32">
    <property type="entry name" value="CHOLESTEROL 7-DESATURASE NVD"/>
    <property type="match status" value="1"/>
</dbReference>
<keyword evidence="4" id="KW-0812">Transmembrane</keyword>